<dbReference type="InterPro" id="IPR033897">
    <property type="entry name" value="SRF-like_MADS-box"/>
</dbReference>
<dbReference type="GO" id="GO:0000981">
    <property type="term" value="F:DNA-binding transcription factor activity, RNA polymerase II-specific"/>
    <property type="evidence" value="ECO:0007669"/>
    <property type="project" value="InterPro"/>
</dbReference>
<dbReference type="GO" id="GO:0000978">
    <property type="term" value="F:RNA polymerase II cis-regulatory region sequence-specific DNA binding"/>
    <property type="evidence" value="ECO:0007669"/>
    <property type="project" value="TreeGrafter"/>
</dbReference>
<dbReference type="EMBL" id="BJWL01000011">
    <property type="protein sequence ID" value="GFY97398.1"/>
    <property type="molecule type" value="Genomic_DNA"/>
</dbReference>
<evidence type="ECO:0000256" key="3">
    <source>
        <dbReference type="ARBA" id="ARBA00023125"/>
    </source>
</evidence>
<evidence type="ECO:0000256" key="5">
    <source>
        <dbReference type="ARBA" id="ARBA00023242"/>
    </source>
</evidence>
<evidence type="ECO:0000313" key="8">
    <source>
        <dbReference type="EMBL" id="GFY97398.1"/>
    </source>
</evidence>
<dbReference type="Pfam" id="PF00319">
    <property type="entry name" value="SRF-TF"/>
    <property type="match status" value="1"/>
</dbReference>
<feature type="compositionally biased region" description="Basic and acidic residues" evidence="6">
    <location>
        <begin position="118"/>
        <end position="130"/>
    </location>
</feature>
<evidence type="ECO:0000256" key="6">
    <source>
        <dbReference type="SAM" id="MobiDB-lite"/>
    </source>
</evidence>
<evidence type="ECO:0000256" key="4">
    <source>
        <dbReference type="ARBA" id="ARBA00023163"/>
    </source>
</evidence>
<feature type="domain" description="MADS-box" evidence="7">
    <location>
        <begin position="30"/>
        <end position="90"/>
    </location>
</feature>
<evidence type="ECO:0000256" key="1">
    <source>
        <dbReference type="ARBA" id="ARBA00004123"/>
    </source>
</evidence>
<keyword evidence="2" id="KW-0805">Transcription regulation</keyword>
<evidence type="ECO:0000256" key="2">
    <source>
        <dbReference type="ARBA" id="ARBA00023015"/>
    </source>
</evidence>
<dbReference type="PANTHER" id="PTHR11945">
    <property type="entry name" value="MADS BOX PROTEIN"/>
    <property type="match status" value="1"/>
</dbReference>
<sequence>MAVSLELLNPLLRDVLRPSSPIKWSGTAETRRRNRPMKMMENKRARIVTYTKRKDCIKKKTMELTTLCGIQACAVCFGPDGGVETWPENPNDVKAVIDLFRESVKNGRGRGIGGNLGDRGKKVEEESGGAKKDELKKGLLGWNDDWVNGLSAEQLMVFLEKLEVKIESAMDKIGFLKMADEQHRAPNYGFEVPMNLETPNYCFEMKNSEMASYRNPLPLGDYSYNSMVNLGVPMQSTPPIWALDYYINPMVSFDTPVNSATPIWPVNCFGDPISYGETNLTNSMNSQQVLASSVSEVSYTQPSPLDEFLLATSSSSSFLF</sequence>
<evidence type="ECO:0000259" key="7">
    <source>
        <dbReference type="PROSITE" id="PS50066"/>
    </source>
</evidence>
<evidence type="ECO:0000313" key="9">
    <source>
        <dbReference type="Proteomes" id="UP000585474"/>
    </source>
</evidence>
<dbReference type="CDD" id="cd00266">
    <property type="entry name" value="MADS_SRF_like"/>
    <property type="match status" value="1"/>
</dbReference>
<dbReference type="AlphaFoldDB" id="A0A7J0FFD5"/>
<dbReference type="PRINTS" id="PR00404">
    <property type="entry name" value="MADSDOMAIN"/>
</dbReference>
<dbReference type="PROSITE" id="PS50066">
    <property type="entry name" value="MADS_BOX_2"/>
    <property type="match status" value="1"/>
</dbReference>
<keyword evidence="3" id="KW-0238">DNA-binding</keyword>
<feature type="region of interest" description="Disordered" evidence="6">
    <location>
        <begin position="111"/>
        <end position="130"/>
    </location>
</feature>
<dbReference type="SUPFAM" id="SSF55455">
    <property type="entry name" value="SRF-like"/>
    <property type="match status" value="1"/>
</dbReference>
<accession>A0A7J0FFD5</accession>
<dbReference type="GO" id="GO:0005634">
    <property type="term" value="C:nucleus"/>
    <property type="evidence" value="ECO:0007669"/>
    <property type="project" value="UniProtKB-SubCell"/>
</dbReference>
<dbReference type="GO" id="GO:0046983">
    <property type="term" value="F:protein dimerization activity"/>
    <property type="evidence" value="ECO:0007669"/>
    <property type="project" value="InterPro"/>
</dbReference>
<keyword evidence="9" id="KW-1185">Reference proteome</keyword>
<dbReference type="GO" id="GO:0045944">
    <property type="term" value="P:positive regulation of transcription by RNA polymerase II"/>
    <property type="evidence" value="ECO:0007669"/>
    <property type="project" value="InterPro"/>
</dbReference>
<keyword evidence="5" id="KW-0539">Nucleus</keyword>
<comment type="subcellular location">
    <subcellularLocation>
        <location evidence="1">Nucleus</location>
    </subcellularLocation>
</comment>
<organism evidence="8 9">
    <name type="scientific">Actinidia rufa</name>
    <dbReference type="NCBI Taxonomy" id="165716"/>
    <lineage>
        <taxon>Eukaryota</taxon>
        <taxon>Viridiplantae</taxon>
        <taxon>Streptophyta</taxon>
        <taxon>Embryophyta</taxon>
        <taxon>Tracheophyta</taxon>
        <taxon>Spermatophyta</taxon>
        <taxon>Magnoliopsida</taxon>
        <taxon>eudicotyledons</taxon>
        <taxon>Gunneridae</taxon>
        <taxon>Pentapetalae</taxon>
        <taxon>asterids</taxon>
        <taxon>Ericales</taxon>
        <taxon>Actinidiaceae</taxon>
        <taxon>Actinidia</taxon>
    </lineage>
</organism>
<dbReference type="OrthoDB" id="601557at2759"/>
<dbReference type="Proteomes" id="UP000585474">
    <property type="component" value="Unassembled WGS sequence"/>
</dbReference>
<dbReference type="Gene3D" id="3.40.1810.10">
    <property type="entry name" value="Transcription factor, MADS-box"/>
    <property type="match status" value="1"/>
</dbReference>
<reference evidence="8 9" key="1">
    <citation type="submission" date="2019-07" db="EMBL/GenBank/DDBJ databases">
        <title>De Novo Assembly of kiwifruit Actinidia rufa.</title>
        <authorList>
            <person name="Sugita-Konishi S."/>
            <person name="Sato K."/>
            <person name="Mori E."/>
            <person name="Abe Y."/>
            <person name="Kisaki G."/>
            <person name="Hamano K."/>
            <person name="Suezawa K."/>
            <person name="Otani M."/>
            <person name="Fukuda T."/>
            <person name="Manabe T."/>
            <person name="Gomi K."/>
            <person name="Tabuchi M."/>
            <person name="Akimitsu K."/>
            <person name="Kataoka I."/>
        </authorList>
    </citation>
    <scope>NUCLEOTIDE SEQUENCE [LARGE SCALE GENOMIC DNA]</scope>
    <source>
        <strain evidence="9">cv. Fuchu</strain>
    </source>
</reference>
<comment type="caution">
    <text evidence="8">The sequence shown here is derived from an EMBL/GenBank/DDBJ whole genome shotgun (WGS) entry which is preliminary data.</text>
</comment>
<dbReference type="InterPro" id="IPR002100">
    <property type="entry name" value="TF_MADSbox"/>
</dbReference>
<keyword evidence="4" id="KW-0804">Transcription</keyword>
<dbReference type="SMART" id="SM00432">
    <property type="entry name" value="MADS"/>
    <property type="match status" value="1"/>
</dbReference>
<dbReference type="PANTHER" id="PTHR11945:SF776">
    <property type="entry name" value="AGAMOUS-LIKE 50-RELATED"/>
    <property type="match status" value="1"/>
</dbReference>
<proteinExistence type="predicted"/>
<protein>
    <recommendedName>
        <fullName evidence="7">MADS-box domain-containing protein</fullName>
    </recommendedName>
</protein>
<name>A0A7J0FFD5_9ERIC</name>
<dbReference type="InterPro" id="IPR036879">
    <property type="entry name" value="TF_MADSbox_sf"/>
</dbReference>
<gene>
    <name evidence="8" type="ORF">Acr_11g0017040</name>
</gene>